<protein>
    <submittedName>
        <fullName evidence="1">COMM domain containing 2</fullName>
    </submittedName>
</protein>
<dbReference type="AlphaFoldDB" id="A0A9L0RT75"/>
<accession>A0A9L0RT75</accession>
<dbReference type="InterPro" id="IPR037354">
    <property type="entry name" value="Commd2"/>
</dbReference>
<reference evidence="1 2" key="1">
    <citation type="journal article" date="2009" name="Science">
        <title>Genome sequence, comparative analysis, and population genetics of the domestic horse.</title>
        <authorList>
            <consortium name="Broad Institute Genome Sequencing Platform"/>
            <consortium name="Broad Institute Whole Genome Assembly Team"/>
            <person name="Wade C.M."/>
            <person name="Giulotto E."/>
            <person name="Sigurdsson S."/>
            <person name="Zoli M."/>
            <person name="Gnerre S."/>
            <person name="Imsland F."/>
            <person name="Lear T.L."/>
            <person name="Adelson D.L."/>
            <person name="Bailey E."/>
            <person name="Bellone R.R."/>
            <person name="Bloecker H."/>
            <person name="Distl O."/>
            <person name="Edgar R.C."/>
            <person name="Garber M."/>
            <person name="Leeb T."/>
            <person name="Mauceli E."/>
            <person name="MacLeod J.N."/>
            <person name="Penedo M.C.T."/>
            <person name="Raison J.M."/>
            <person name="Sharpe T."/>
            <person name="Vogel J."/>
            <person name="Andersson L."/>
            <person name="Antczak D.F."/>
            <person name="Biagi T."/>
            <person name="Binns M.M."/>
            <person name="Chowdhary B.P."/>
            <person name="Coleman S.J."/>
            <person name="Della Valle G."/>
            <person name="Fryc S."/>
            <person name="Guerin G."/>
            <person name="Hasegawa T."/>
            <person name="Hill E.W."/>
            <person name="Jurka J."/>
            <person name="Kiialainen A."/>
            <person name="Lindgren G."/>
            <person name="Liu J."/>
            <person name="Magnani E."/>
            <person name="Mickelson J.R."/>
            <person name="Murray J."/>
            <person name="Nergadze S.G."/>
            <person name="Onofrio R."/>
            <person name="Pedroni S."/>
            <person name="Piras M.F."/>
            <person name="Raudsepp T."/>
            <person name="Rocchi M."/>
            <person name="Roeed K.H."/>
            <person name="Ryder O.A."/>
            <person name="Searle S."/>
            <person name="Skow L."/>
            <person name="Swinburne J.E."/>
            <person name="Syvaenen A.C."/>
            <person name="Tozaki T."/>
            <person name="Valberg S.J."/>
            <person name="Vaudin M."/>
            <person name="White J.R."/>
            <person name="Zody M.C."/>
            <person name="Lander E.S."/>
            <person name="Lindblad-Toh K."/>
        </authorList>
    </citation>
    <scope>NUCLEOTIDE SEQUENCE [LARGE SCALE GENOMIC DNA]</scope>
    <source>
        <strain evidence="1 2">Thoroughbred</strain>
    </source>
</reference>
<dbReference type="RefSeq" id="XP_023476861.1">
    <property type="nucleotide sequence ID" value="XM_023621093.2"/>
</dbReference>
<reference evidence="1" key="2">
    <citation type="submission" date="2025-08" db="UniProtKB">
        <authorList>
            <consortium name="Ensembl"/>
        </authorList>
    </citation>
    <scope>IDENTIFICATION</scope>
    <source>
        <strain evidence="1">Thoroughbred</strain>
    </source>
</reference>
<evidence type="ECO:0000313" key="1">
    <source>
        <dbReference type="Ensembl" id="ENSECAP00000065805.1"/>
    </source>
</evidence>
<dbReference type="GeneID" id="100050583"/>
<dbReference type="Pfam" id="PF21672">
    <property type="entry name" value="COMM_HN"/>
    <property type="match status" value="1"/>
</dbReference>
<dbReference type="CTD" id="51122"/>
<dbReference type="PANTHER" id="PTHR15857:SF0">
    <property type="entry name" value="COMM DOMAIN-CONTAINING PROTEIN 2"/>
    <property type="match status" value="1"/>
</dbReference>
<proteinExistence type="predicted"/>
<organism evidence="1 2">
    <name type="scientific">Equus caballus</name>
    <name type="common">Horse</name>
    <dbReference type="NCBI Taxonomy" id="9796"/>
    <lineage>
        <taxon>Eukaryota</taxon>
        <taxon>Metazoa</taxon>
        <taxon>Chordata</taxon>
        <taxon>Craniata</taxon>
        <taxon>Vertebrata</taxon>
        <taxon>Euteleostomi</taxon>
        <taxon>Mammalia</taxon>
        <taxon>Eutheria</taxon>
        <taxon>Laurasiatheria</taxon>
        <taxon>Perissodactyla</taxon>
        <taxon>Equidae</taxon>
        <taxon>Equus</taxon>
    </lineage>
</organism>
<dbReference type="Ensembl" id="ENSECAT00000125533.1">
    <property type="protein sequence ID" value="ENSECAP00000065805.1"/>
    <property type="gene ID" value="ENSECAG00000022864.4"/>
</dbReference>
<name>A0A9L0RT75_HORSE</name>
<reference evidence="1" key="3">
    <citation type="submission" date="2025-09" db="UniProtKB">
        <authorList>
            <consortium name="Ensembl"/>
        </authorList>
    </citation>
    <scope>IDENTIFICATION</scope>
    <source>
        <strain evidence="1">Thoroughbred</strain>
    </source>
</reference>
<evidence type="ECO:0000313" key="2">
    <source>
        <dbReference type="Proteomes" id="UP000002281"/>
    </source>
</evidence>
<sequence>MLLDLSEEHKEHLAFLPRVDSAVVAEFGRIAVEFLRRGANPKIYEGAARKLSVSTDTVQHGVEGLTYLLTESSKLLISELDFQDSVFVLGFSEELNKLLLQLYLDNRKEIRTILSELAPDLPSYHSLEWRLDVQNIFIPPRRNTRLSAVTAFPPPCSPSQPLIHFLWICLFRPFHDAVFLAMRLPPGAQELAQEMAGTETALIQPECGEVVEERHQMRGSASGREGEP</sequence>
<dbReference type="GeneTree" id="ENSGT00390000008489"/>
<keyword evidence="2" id="KW-1185">Reference proteome</keyword>
<dbReference type="Proteomes" id="UP000002281">
    <property type="component" value="Chromosome 16"/>
</dbReference>
<gene>
    <name evidence="1" type="primary">COMMD2</name>
</gene>
<dbReference type="PANTHER" id="PTHR15857">
    <property type="entry name" value="COMM DOMAIN CONTAINING PROTEIN 2"/>
    <property type="match status" value="1"/>
</dbReference>